<dbReference type="InterPro" id="IPR009075">
    <property type="entry name" value="AcylCo_DH/oxidase_C"/>
</dbReference>
<evidence type="ECO:0000256" key="1">
    <source>
        <dbReference type="ARBA" id="ARBA00001974"/>
    </source>
</evidence>
<dbReference type="Gene3D" id="2.40.110.10">
    <property type="entry name" value="Butyryl-CoA Dehydrogenase, subunit A, domain 2"/>
    <property type="match status" value="1"/>
</dbReference>
<dbReference type="InterPro" id="IPR036250">
    <property type="entry name" value="AcylCo_DH-like_C"/>
</dbReference>
<evidence type="ECO:0000259" key="9">
    <source>
        <dbReference type="Pfam" id="PF02771"/>
    </source>
</evidence>
<dbReference type="GO" id="GO:0005886">
    <property type="term" value="C:plasma membrane"/>
    <property type="evidence" value="ECO:0007669"/>
    <property type="project" value="TreeGrafter"/>
</dbReference>
<dbReference type="GO" id="GO:0016627">
    <property type="term" value="F:oxidoreductase activity, acting on the CH-CH group of donors"/>
    <property type="evidence" value="ECO:0007669"/>
    <property type="project" value="InterPro"/>
</dbReference>
<dbReference type="RefSeq" id="WP_147848320.1">
    <property type="nucleotide sequence ID" value="NZ_VDUZ01000020.1"/>
</dbReference>
<dbReference type="PANTHER" id="PTHR43292:SF4">
    <property type="entry name" value="ACYL-COA DEHYDROGENASE FADE34"/>
    <property type="match status" value="1"/>
</dbReference>
<dbReference type="InterPro" id="IPR052161">
    <property type="entry name" value="Mycobact_Acyl-CoA_DH"/>
</dbReference>
<dbReference type="Pfam" id="PF00441">
    <property type="entry name" value="Acyl-CoA_dh_1"/>
    <property type="match status" value="1"/>
</dbReference>
<feature type="domain" description="Acyl-CoA dehydrogenase/oxidase N-terminal" evidence="9">
    <location>
        <begin position="6"/>
        <end position="126"/>
    </location>
</feature>
<evidence type="ECO:0000259" key="8">
    <source>
        <dbReference type="Pfam" id="PF02770"/>
    </source>
</evidence>
<evidence type="ECO:0000256" key="3">
    <source>
        <dbReference type="ARBA" id="ARBA00022630"/>
    </source>
</evidence>
<keyword evidence="5 6" id="KW-0560">Oxidoreductase</keyword>
<dbReference type="Pfam" id="PF02770">
    <property type="entry name" value="Acyl-CoA_dh_M"/>
    <property type="match status" value="1"/>
</dbReference>
<evidence type="ECO:0000256" key="2">
    <source>
        <dbReference type="ARBA" id="ARBA00009347"/>
    </source>
</evidence>
<comment type="similarity">
    <text evidence="2 6">Belongs to the acyl-CoA dehydrogenase family.</text>
</comment>
<organism evidence="10 11">
    <name type="scientific">Vineibacter terrae</name>
    <dbReference type="NCBI Taxonomy" id="2586908"/>
    <lineage>
        <taxon>Bacteria</taxon>
        <taxon>Pseudomonadati</taxon>
        <taxon>Pseudomonadota</taxon>
        <taxon>Alphaproteobacteria</taxon>
        <taxon>Hyphomicrobiales</taxon>
        <taxon>Vineibacter</taxon>
    </lineage>
</organism>
<dbReference type="Proteomes" id="UP000321638">
    <property type="component" value="Unassembled WGS sequence"/>
</dbReference>
<dbReference type="OrthoDB" id="5716984at2"/>
<dbReference type="PANTHER" id="PTHR43292">
    <property type="entry name" value="ACYL-COA DEHYDROGENASE"/>
    <property type="match status" value="1"/>
</dbReference>
<evidence type="ECO:0000256" key="5">
    <source>
        <dbReference type="ARBA" id="ARBA00023002"/>
    </source>
</evidence>
<evidence type="ECO:0000256" key="6">
    <source>
        <dbReference type="RuleBase" id="RU362125"/>
    </source>
</evidence>
<evidence type="ECO:0000313" key="10">
    <source>
        <dbReference type="EMBL" id="TXL74074.1"/>
    </source>
</evidence>
<sequence length="407" mass="44664">MDFNDTPEEAAFRQQVRTWLDANATRKSDDKTSIRARVDDPELLKKAKVWQDKKAQAGYARITWPKEYGGLGGTPIQQVIYSQEEANYLVPLGFFDIGLGMCIPTLMAYCGPEVLGRYVKPALHGEEVWCQLFSEPAAGSDVAGIRTRAERDGDGWVINGQKVWTSGAHYSDYGIIITRTDPGVPKHQGLTMFYIDMKSPGVEARPIKQISGAANFNEVFFTNVRVPDSQRVGEVGQGWKVALTTLMNERLAVGTPAGGVDVDELLELARDTELEDGPAIRNASVRGKIAEWYVQSQGLKYTKFRTLTSLSKGQQPGPESSIAKIVAAPKMQDLGAFAMELMGQAGIMTRDVPGAGAFQQQWMFGAGFRIAGGTDEILRNIVAERVLGLPQDIRVDKDVAFNELGKK</sequence>
<dbReference type="SUPFAM" id="SSF56645">
    <property type="entry name" value="Acyl-CoA dehydrogenase NM domain-like"/>
    <property type="match status" value="1"/>
</dbReference>
<dbReference type="GO" id="GO:0050660">
    <property type="term" value="F:flavin adenine dinucleotide binding"/>
    <property type="evidence" value="ECO:0007669"/>
    <property type="project" value="InterPro"/>
</dbReference>
<keyword evidence="3 6" id="KW-0285">Flavoprotein</keyword>
<keyword evidence="4 6" id="KW-0274">FAD</keyword>
<evidence type="ECO:0000313" key="11">
    <source>
        <dbReference type="Proteomes" id="UP000321638"/>
    </source>
</evidence>
<dbReference type="InterPro" id="IPR006091">
    <property type="entry name" value="Acyl-CoA_Oxase/DH_mid-dom"/>
</dbReference>
<dbReference type="EMBL" id="VDUZ01000020">
    <property type="protein sequence ID" value="TXL74074.1"/>
    <property type="molecule type" value="Genomic_DNA"/>
</dbReference>
<dbReference type="FunFam" id="2.40.110.10:FF:000011">
    <property type="entry name" value="Acyl-CoA dehydrogenase FadE34"/>
    <property type="match status" value="1"/>
</dbReference>
<evidence type="ECO:0000259" key="7">
    <source>
        <dbReference type="Pfam" id="PF00441"/>
    </source>
</evidence>
<proteinExistence type="inferred from homology"/>
<dbReference type="Pfam" id="PF02771">
    <property type="entry name" value="Acyl-CoA_dh_N"/>
    <property type="match status" value="1"/>
</dbReference>
<protein>
    <submittedName>
        <fullName evidence="10">Acyl-CoA dehydrogenase</fullName>
    </submittedName>
</protein>
<dbReference type="Gene3D" id="1.20.140.10">
    <property type="entry name" value="Butyryl-CoA Dehydrogenase, subunit A, domain 3"/>
    <property type="match status" value="1"/>
</dbReference>
<gene>
    <name evidence="10" type="ORF">FHP25_17855</name>
</gene>
<dbReference type="SUPFAM" id="SSF47203">
    <property type="entry name" value="Acyl-CoA dehydrogenase C-terminal domain-like"/>
    <property type="match status" value="1"/>
</dbReference>
<dbReference type="AlphaFoldDB" id="A0A5C8PKB0"/>
<keyword evidence="11" id="KW-1185">Reference proteome</keyword>
<comment type="caution">
    <text evidence="10">The sequence shown here is derived from an EMBL/GenBank/DDBJ whole genome shotgun (WGS) entry which is preliminary data.</text>
</comment>
<name>A0A5C8PKB0_9HYPH</name>
<dbReference type="Gene3D" id="1.10.540.10">
    <property type="entry name" value="Acyl-CoA dehydrogenase/oxidase, N-terminal domain"/>
    <property type="match status" value="1"/>
</dbReference>
<dbReference type="InterPro" id="IPR037069">
    <property type="entry name" value="AcylCoA_DH/ox_N_sf"/>
</dbReference>
<dbReference type="InterPro" id="IPR013786">
    <property type="entry name" value="AcylCoA_DH/ox_N"/>
</dbReference>
<dbReference type="InterPro" id="IPR009100">
    <property type="entry name" value="AcylCoA_DH/oxidase_NM_dom_sf"/>
</dbReference>
<reference evidence="10 11" key="1">
    <citation type="submission" date="2019-06" db="EMBL/GenBank/DDBJ databases">
        <title>New taxonomy in bacterial strain CC-CFT640, isolated from vineyard.</title>
        <authorList>
            <person name="Lin S.-Y."/>
            <person name="Tsai C.-F."/>
            <person name="Young C.-C."/>
        </authorList>
    </citation>
    <scope>NUCLEOTIDE SEQUENCE [LARGE SCALE GENOMIC DNA]</scope>
    <source>
        <strain evidence="10 11">CC-CFT640</strain>
    </source>
</reference>
<dbReference type="InterPro" id="IPR046373">
    <property type="entry name" value="Acyl-CoA_Oxase/DH_mid-dom_sf"/>
</dbReference>
<feature type="domain" description="Acyl-CoA oxidase/dehydrogenase middle" evidence="8">
    <location>
        <begin position="130"/>
        <end position="224"/>
    </location>
</feature>
<evidence type="ECO:0000256" key="4">
    <source>
        <dbReference type="ARBA" id="ARBA00022827"/>
    </source>
</evidence>
<comment type="cofactor">
    <cofactor evidence="1 6">
        <name>FAD</name>
        <dbReference type="ChEBI" id="CHEBI:57692"/>
    </cofactor>
</comment>
<feature type="domain" description="Acyl-CoA dehydrogenase/oxidase C-terminal" evidence="7">
    <location>
        <begin position="236"/>
        <end position="387"/>
    </location>
</feature>
<accession>A0A5C8PKB0</accession>